<keyword evidence="2" id="KW-1185">Reference proteome</keyword>
<proteinExistence type="predicted"/>
<accession>A0A8T2R5Y1</accession>
<reference evidence="1" key="1">
    <citation type="submission" date="2021-08" db="EMBL/GenBank/DDBJ databases">
        <title>WGS assembly of Ceratopteris richardii.</title>
        <authorList>
            <person name="Marchant D.B."/>
            <person name="Chen G."/>
            <person name="Jenkins J."/>
            <person name="Shu S."/>
            <person name="Leebens-Mack J."/>
            <person name="Grimwood J."/>
            <person name="Schmutz J."/>
            <person name="Soltis P."/>
            <person name="Soltis D."/>
            <person name="Chen Z.-H."/>
        </authorList>
    </citation>
    <scope>NUCLEOTIDE SEQUENCE</scope>
    <source>
        <strain evidence="1">Whitten #5841</strain>
        <tissue evidence="1">Leaf</tissue>
    </source>
</reference>
<evidence type="ECO:0000313" key="1">
    <source>
        <dbReference type="EMBL" id="KAH7291400.1"/>
    </source>
</evidence>
<organism evidence="1 2">
    <name type="scientific">Ceratopteris richardii</name>
    <name type="common">Triangle waterfern</name>
    <dbReference type="NCBI Taxonomy" id="49495"/>
    <lineage>
        <taxon>Eukaryota</taxon>
        <taxon>Viridiplantae</taxon>
        <taxon>Streptophyta</taxon>
        <taxon>Embryophyta</taxon>
        <taxon>Tracheophyta</taxon>
        <taxon>Polypodiopsida</taxon>
        <taxon>Polypodiidae</taxon>
        <taxon>Polypodiales</taxon>
        <taxon>Pteridineae</taxon>
        <taxon>Pteridaceae</taxon>
        <taxon>Parkerioideae</taxon>
        <taxon>Ceratopteris</taxon>
    </lineage>
</organism>
<gene>
    <name evidence="1" type="ORF">KP509_29G015300</name>
</gene>
<name>A0A8T2R5Y1_CERRI</name>
<dbReference type="AlphaFoldDB" id="A0A8T2R5Y1"/>
<comment type="caution">
    <text evidence="1">The sequence shown here is derived from an EMBL/GenBank/DDBJ whole genome shotgun (WGS) entry which is preliminary data.</text>
</comment>
<protein>
    <submittedName>
        <fullName evidence="1">Uncharacterized protein</fullName>
    </submittedName>
</protein>
<sequence length="137" mass="15335">MKSSSTISCSATRKKQMVASERFVLSLSLSQWNLHCLRDLLLRLVMPAFDIPLLYLSRSPFTWQCSSLSAVASDSHLCYSSFLSLCLSRNLRDSTLRVLRCYLQPEQRLIHFTNGGLGAQSESGAGVRLVCKHCYIG</sequence>
<dbReference type="Proteomes" id="UP000825935">
    <property type="component" value="Chromosome 29"/>
</dbReference>
<dbReference type="EMBL" id="CM035434">
    <property type="protein sequence ID" value="KAH7291400.1"/>
    <property type="molecule type" value="Genomic_DNA"/>
</dbReference>
<evidence type="ECO:0000313" key="2">
    <source>
        <dbReference type="Proteomes" id="UP000825935"/>
    </source>
</evidence>